<evidence type="ECO:0000256" key="15">
    <source>
        <dbReference type="HAMAP-Rule" id="MF_00605"/>
    </source>
</evidence>
<evidence type="ECO:0000256" key="5">
    <source>
        <dbReference type="ARBA" id="ARBA00012807"/>
    </source>
</evidence>
<evidence type="ECO:0000256" key="17">
    <source>
        <dbReference type="RuleBase" id="RU003464"/>
    </source>
</evidence>
<sequence length="241" mass="26095">MRLVFLSIAPEFFESYLASHAVQLARRQGHSVEVSDLRDFADGSFRQVSDSPFGGGRGVVLRALPIFRAVEALTGRRLQERPGQPGGADGSLVAALTPTGVPFVQRTAHRYAACDTLVLLCGRFEGIDERALEAVDERISIGDYIVTGGEIPAMAVADAALRLLPGVLKAGSAEEESFETGLLEYPQYTQPAELFGQRVPEVLCSGDHAKVVAWRQAAAVRATARFRPDLLETIDLTSQKR</sequence>
<dbReference type="PANTHER" id="PTHR46417:SF1">
    <property type="entry name" value="TRNA (GUANINE-N(1)-)-METHYLTRANSFERASE"/>
    <property type="match status" value="1"/>
</dbReference>
<dbReference type="GeneID" id="86941545"/>
<dbReference type="Pfam" id="PF01746">
    <property type="entry name" value="tRNA_m1G_MT"/>
    <property type="match status" value="1"/>
</dbReference>
<dbReference type="GO" id="GO:0002939">
    <property type="term" value="P:tRNA N1-guanine methylation"/>
    <property type="evidence" value="ECO:0007669"/>
    <property type="project" value="TreeGrafter"/>
</dbReference>
<evidence type="ECO:0000256" key="3">
    <source>
        <dbReference type="ARBA" id="ARBA00007630"/>
    </source>
</evidence>
<dbReference type="PANTHER" id="PTHR46417">
    <property type="entry name" value="TRNA (GUANINE-N(1)-)-METHYLTRANSFERASE"/>
    <property type="match status" value="1"/>
</dbReference>
<keyword evidence="9 15" id="KW-0808">Transferase</keyword>
<reference evidence="19 20" key="1">
    <citation type="submission" date="2011-10" db="EMBL/GenBank/DDBJ databases">
        <title>The Genome Sequence of Lachnospiraceae bacterium ACC2.</title>
        <authorList>
            <consortium name="The Broad Institute Genome Sequencing Platform"/>
            <person name="Earl A."/>
            <person name="Ward D."/>
            <person name="Feldgarden M."/>
            <person name="Gevers D."/>
            <person name="Sizova M."/>
            <person name="Hazen A."/>
            <person name="Epstein S."/>
            <person name="Young S.K."/>
            <person name="Zeng Q."/>
            <person name="Gargeya S."/>
            <person name="Fitzgerald M."/>
            <person name="Haas B."/>
            <person name="Abouelleil A."/>
            <person name="Alvarado L."/>
            <person name="Arachchi H.M."/>
            <person name="Berlin A."/>
            <person name="Brown A."/>
            <person name="Chapman S.B."/>
            <person name="Chen Z."/>
            <person name="Dunbar C."/>
            <person name="Freedman E."/>
            <person name="Gearin G."/>
            <person name="Goldberg J."/>
            <person name="Griggs A."/>
            <person name="Gujja S."/>
            <person name="Heiman D."/>
            <person name="Howarth C."/>
            <person name="Larson L."/>
            <person name="Lui A."/>
            <person name="MacDonald P.J.P."/>
            <person name="Montmayeur A."/>
            <person name="Murphy C."/>
            <person name="Neiman D."/>
            <person name="Pearson M."/>
            <person name="Priest M."/>
            <person name="Roberts A."/>
            <person name="Saif S."/>
            <person name="Shea T."/>
            <person name="Shenoy N."/>
            <person name="Sisk P."/>
            <person name="Stolte C."/>
            <person name="Sykes S."/>
            <person name="Wortman J."/>
            <person name="Nusbaum C."/>
            <person name="Birren B."/>
        </authorList>
    </citation>
    <scope>NUCLEOTIDE SEQUENCE [LARGE SCALE GENOMIC DNA]</scope>
    <source>
        <strain evidence="19 20">ACC2</strain>
    </source>
</reference>
<dbReference type="AlphaFoldDB" id="A0AA36Y3P5"/>
<evidence type="ECO:0000256" key="16">
    <source>
        <dbReference type="PIRSR" id="PIRSR000386-1"/>
    </source>
</evidence>
<dbReference type="PIRSF" id="PIRSF000386">
    <property type="entry name" value="tRNA_mtase"/>
    <property type="match status" value="1"/>
</dbReference>
<proteinExistence type="inferred from homology"/>
<evidence type="ECO:0000256" key="4">
    <source>
        <dbReference type="ARBA" id="ARBA00011738"/>
    </source>
</evidence>
<dbReference type="InterPro" id="IPR016009">
    <property type="entry name" value="tRNA_MeTrfase_TRMD/TRM10"/>
</dbReference>
<dbReference type="HAMAP" id="MF_00605">
    <property type="entry name" value="TrmD"/>
    <property type="match status" value="1"/>
</dbReference>
<evidence type="ECO:0000313" key="20">
    <source>
        <dbReference type="Proteomes" id="UP000018466"/>
    </source>
</evidence>
<comment type="catalytic activity">
    <reaction evidence="14 15 17">
        <text>guanosine(37) in tRNA + S-adenosyl-L-methionine = N(1)-methylguanosine(37) in tRNA + S-adenosyl-L-homocysteine + H(+)</text>
        <dbReference type="Rhea" id="RHEA:36899"/>
        <dbReference type="Rhea" id="RHEA-COMP:10145"/>
        <dbReference type="Rhea" id="RHEA-COMP:10147"/>
        <dbReference type="ChEBI" id="CHEBI:15378"/>
        <dbReference type="ChEBI" id="CHEBI:57856"/>
        <dbReference type="ChEBI" id="CHEBI:59789"/>
        <dbReference type="ChEBI" id="CHEBI:73542"/>
        <dbReference type="ChEBI" id="CHEBI:74269"/>
        <dbReference type="EC" id="2.1.1.228"/>
    </reaction>
</comment>
<dbReference type="Gene3D" id="1.10.1270.20">
    <property type="entry name" value="tRNA(m1g37)methyltransferase, domain 2"/>
    <property type="match status" value="1"/>
</dbReference>
<evidence type="ECO:0000256" key="1">
    <source>
        <dbReference type="ARBA" id="ARBA00002634"/>
    </source>
</evidence>
<evidence type="ECO:0000256" key="8">
    <source>
        <dbReference type="ARBA" id="ARBA00022603"/>
    </source>
</evidence>
<keyword evidence="20" id="KW-1185">Reference proteome</keyword>
<dbReference type="CDD" id="cd18080">
    <property type="entry name" value="TrmD-like"/>
    <property type="match status" value="1"/>
</dbReference>
<dbReference type="GO" id="GO:0052906">
    <property type="term" value="F:tRNA (guanine(37)-N1)-methyltransferase activity"/>
    <property type="evidence" value="ECO:0007669"/>
    <property type="project" value="UniProtKB-UniRule"/>
</dbReference>
<feature type="binding site" evidence="15 16">
    <location>
        <position position="122"/>
    </location>
    <ligand>
        <name>S-adenosyl-L-methionine</name>
        <dbReference type="ChEBI" id="CHEBI:59789"/>
    </ligand>
</feature>
<evidence type="ECO:0000256" key="7">
    <source>
        <dbReference type="ARBA" id="ARBA00022490"/>
    </source>
</evidence>
<evidence type="ECO:0000256" key="13">
    <source>
        <dbReference type="ARBA" id="ARBA00033392"/>
    </source>
</evidence>
<feature type="binding site" evidence="15 16">
    <location>
        <begin position="141"/>
        <end position="146"/>
    </location>
    <ligand>
        <name>S-adenosyl-L-methionine</name>
        <dbReference type="ChEBI" id="CHEBI:59789"/>
    </ligand>
</feature>
<evidence type="ECO:0000259" key="18">
    <source>
        <dbReference type="Pfam" id="PF01746"/>
    </source>
</evidence>
<comment type="caution">
    <text evidence="19">The sequence shown here is derived from an EMBL/GenBank/DDBJ whole genome shotgun (WGS) entry which is preliminary data.</text>
</comment>
<comment type="function">
    <text evidence="1 15 17">Specifically methylates guanosine-37 in various tRNAs.</text>
</comment>
<evidence type="ECO:0000256" key="10">
    <source>
        <dbReference type="ARBA" id="ARBA00022691"/>
    </source>
</evidence>
<evidence type="ECO:0000256" key="2">
    <source>
        <dbReference type="ARBA" id="ARBA00004496"/>
    </source>
</evidence>
<keyword evidence="10 15" id="KW-0949">S-adenosyl-L-methionine</keyword>
<dbReference type="EMBL" id="AGEL01000014">
    <property type="protein sequence ID" value="EHO15914.1"/>
    <property type="molecule type" value="Genomic_DNA"/>
</dbReference>
<evidence type="ECO:0000256" key="11">
    <source>
        <dbReference type="ARBA" id="ARBA00022694"/>
    </source>
</evidence>
<accession>A0AA36Y3P5</accession>
<keyword evidence="11 15" id="KW-0819">tRNA processing</keyword>
<keyword evidence="8 15" id="KW-0489">Methyltransferase</keyword>
<dbReference type="EC" id="2.1.1.228" evidence="5 15"/>
<dbReference type="SUPFAM" id="SSF75217">
    <property type="entry name" value="alpha/beta knot"/>
    <property type="match status" value="1"/>
</dbReference>
<dbReference type="InterPro" id="IPR023148">
    <property type="entry name" value="tRNA_m1G_MeTrfase_C_sf"/>
</dbReference>
<dbReference type="RefSeq" id="WP_009533643.1">
    <property type="nucleotide sequence ID" value="NZ_CAUOLT010000054.1"/>
</dbReference>
<protein>
    <recommendedName>
        <fullName evidence="6 15">tRNA (guanine-N(1)-)-methyltransferase</fullName>
        <ecNumber evidence="5 15">2.1.1.228</ecNumber>
    </recommendedName>
    <alternativeName>
        <fullName evidence="12 15">M1G-methyltransferase</fullName>
    </alternativeName>
    <alternativeName>
        <fullName evidence="13 15">tRNA [GM37] methyltransferase</fullName>
    </alternativeName>
</protein>
<organism evidence="19 20">
    <name type="scientific">Stomatobaculum longum</name>
    <dbReference type="NCBI Taxonomy" id="796942"/>
    <lineage>
        <taxon>Bacteria</taxon>
        <taxon>Bacillati</taxon>
        <taxon>Bacillota</taxon>
        <taxon>Clostridia</taxon>
        <taxon>Lachnospirales</taxon>
        <taxon>Lachnospiraceae</taxon>
        <taxon>Stomatobaculum</taxon>
    </lineage>
</organism>
<feature type="domain" description="tRNA methyltransferase TRMD/TRM10-type" evidence="18">
    <location>
        <begin position="1"/>
        <end position="232"/>
    </location>
</feature>
<dbReference type="NCBIfam" id="TIGR00088">
    <property type="entry name" value="trmD"/>
    <property type="match status" value="1"/>
</dbReference>
<comment type="subcellular location">
    <subcellularLocation>
        <location evidence="2 15 17">Cytoplasm</location>
    </subcellularLocation>
</comment>
<evidence type="ECO:0000256" key="12">
    <source>
        <dbReference type="ARBA" id="ARBA00029736"/>
    </source>
</evidence>
<gene>
    <name evidence="15" type="primary">trmD</name>
    <name evidence="19" type="ORF">HMPREF9623_01825</name>
</gene>
<dbReference type="Gene3D" id="3.40.1280.10">
    <property type="match status" value="1"/>
</dbReference>
<keyword evidence="7 15" id="KW-0963">Cytoplasm</keyword>
<dbReference type="NCBIfam" id="NF000648">
    <property type="entry name" value="PRK00026.1"/>
    <property type="match status" value="1"/>
</dbReference>
<comment type="subunit">
    <text evidence="4 15 17">Homodimer.</text>
</comment>
<name>A0AA36Y3P5_9FIRM</name>
<dbReference type="InterPro" id="IPR029028">
    <property type="entry name" value="Alpha/beta_knot_MTases"/>
</dbReference>
<dbReference type="InterPro" id="IPR002649">
    <property type="entry name" value="tRNA_m1G_MeTrfase_TrmD"/>
</dbReference>
<dbReference type="InterPro" id="IPR029026">
    <property type="entry name" value="tRNA_m1G_MTases_N"/>
</dbReference>
<evidence type="ECO:0000256" key="6">
    <source>
        <dbReference type="ARBA" id="ARBA00014679"/>
    </source>
</evidence>
<evidence type="ECO:0000313" key="19">
    <source>
        <dbReference type="EMBL" id="EHO15914.1"/>
    </source>
</evidence>
<evidence type="ECO:0000256" key="14">
    <source>
        <dbReference type="ARBA" id="ARBA00047783"/>
    </source>
</evidence>
<dbReference type="GO" id="GO:0005829">
    <property type="term" value="C:cytosol"/>
    <property type="evidence" value="ECO:0007669"/>
    <property type="project" value="TreeGrafter"/>
</dbReference>
<dbReference type="Proteomes" id="UP000018466">
    <property type="component" value="Unassembled WGS sequence"/>
</dbReference>
<comment type="similarity">
    <text evidence="3 15 17">Belongs to the RNA methyltransferase TrmD family.</text>
</comment>
<evidence type="ECO:0000256" key="9">
    <source>
        <dbReference type="ARBA" id="ARBA00022679"/>
    </source>
</evidence>